<dbReference type="SUPFAM" id="SSF53697">
    <property type="entry name" value="SIS domain"/>
    <property type="match status" value="1"/>
</dbReference>
<evidence type="ECO:0000259" key="9">
    <source>
        <dbReference type="PROSITE" id="PS51464"/>
    </source>
</evidence>
<name>A0A7C4ETM1_9BACT</name>
<keyword evidence="3 7" id="KW-0129">CBS domain</keyword>
<feature type="site" description="Catalytically relevant" evidence="6">
    <location>
        <position position="194"/>
    </location>
</feature>
<dbReference type="PROSITE" id="PS51464">
    <property type="entry name" value="SIS"/>
    <property type="match status" value="1"/>
</dbReference>
<keyword evidence="10" id="KW-0413">Isomerase</keyword>
<dbReference type="AlphaFoldDB" id="A0A7C4ETM1"/>
<evidence type="ECO:0000256" key="5">
    <source>
        <dbReference type="PIRSR" id="PIRSR004692-2"/>
    </source>
</evidence>
<accession>A0A7C4ETM1</accession>
<evidence type="ECO:0000256" key="7">
    <source>
        <dbReference type="PROSITE-ProRule" id="PRU00703"/>
    </source>
</evidence>
<dbReference type="InterPro" id="IPR035474">
    <property type="entry name" value="SIS_Kpsf"/>
</dbReference>
<dbReference type="Gene3D" id="3.40.50.10490">
    <property type="entry name" value="Glucose-6-phosphate isomerase like protein, domain 1"/>
    <property type="match status" value="1"/>
</dbReference>
<keyword evidence="5" id="KW-0479">Metal-binding</keyword>
<dbReference type="NCBIfam" id="TIGR00393">
    <property type="entry name" value="kpsF"/>
    <property type="match status" value="1"/>
</dbReference>
<feature type="domain" description="CBS" evidence="8">
    <location>
        <begin position="212"/>
        <end position="268"/>
    </location>
</feature>
<evidence type="ECO:0000313" key="10">
    <source>
        <dbReference type="EMBL" id="HGH62029.1"/>
    </source>
</evidence>
<evidence type="ECO:0000256" key="6">
    <source>
        <dbReference type="PIRSR" id="PIRSR004692-3"/>
    </source>
</evidence>
<dbReference type="Pfam" id="PF01380">
    <property type="entry name" value="SIS"/>
    <property type="match status" value="1"/>
</dbReference>
<feature type="domain" description="CBS" evidence="8">
    <location>
        <begin position="277"/>
        <end position="333"/>
    </location>
</feature>
<dbReference type="GO" id="GO:1901135">
    <property type="term" value="P:carbohydrate derivative metabolic process"/>
    <property type="evidence" value="ECO:0007669"/>
    <property type="project" value="InterPro"/>
</dbReference>
<dbReference type="InterPro" id="IPR046342">
    <property type="entry name" value="CBS_dom_sf"/>
</dbReference>
<dbReference type="InterPro" id="IPR046348">
    <property type="entry name" value="SIS_dom_sf"/>
</dbReference>
<dbReference type="Pfam" id="PF00571">
    <property type="entry name" value="CBS"/>
    <property type="match status" value="2"/>
</dbReference>
<dbReference type="EMBL" id="DTGT01000395">
    <property type="protein sequence ID" value="HGH62029.1"/>
    <property type="molecule type" value="Genomic_DNA"/>
</dbReference>
<feature type="domain" description="SIS" evidence="9">
    <location>
        <begin position="42"/>
        <end position="185"/>
    </location>
</feature>
<feature type="site" description="Catalytically relevant" evidence="6">
    <location>
        <position position="112"/>
    </location>
</feature>
<dbReference type="CDD" id="cd05014">
    <property type="entry name" value="SIS_Kpsf"/>
    <property type="match status" value="1"/>
</dbReference>
<dbReference type="PANTHER" id="PTHR42745">
    <property type="match status" value="1"/>
</dbReference>
<dbReference type="InterPro" id="IPR001347">
    <property type="entry name" value="SIS_dom"/>
</dbReference>
<feature type="site" description="Catalytically relevant" evidence="6">
    <location>
        <position position="60"/>
    </location>
</feature>
<reference evidence="10" key="1">
    <citation type="journal article" date="2020" name="mSystems">
        <title>Genome- and Community-Level Interaction Insights into Carbon Utilization and Element Cycling Functions of Hydrothermarchaeota in Hydrothermal Sediment.</title>
        <authorList>
            <person name="Zhou Z."/>
            <person name="Liu Y."/>
            <person name="Xu W."/>
            <person name="Pan J."/>
            <person name="Luo Z.H."/>
            <person name="Li M."/>
        </authorList>
    </citation>
    <scope>NUCLEOTIDE SEQUENCE [LARGE SCALE GENOMIC DNA]</scope>
    <source>
        <strain evidence="10">SpSt-769</strain>
    </source>
</reference>
<dbReference type="GO" id="GO:0097367">
    <property type="term" value="F:carbohydrate derivative binding"/>
    <property type="evidence" value="ECO:0007669"/>
    <property type="project" value="InterPro"/>
</dbReference>
<dbReference type="InterPro" id="IPR000644">
    <property type="entry name" value="CBS_dom"/>
</dbReference>
<proteinExistence type="inferred from homology"/>
<dbReference type="PANTHER" id="PTHR42745:SF1">
    <property type="entry name" value="ARABINOSE 5-PHOSPHATE ISOMERASE KDSD"/>
    <property type="match status" value="1"/>
</dbReference>
<dbReference type="InterPro" id="IPR050986">
    <property type="entry name" value="GutQ/KpsF_isomerases"/>
</dbReference>
<evidence type="ECO:0000256" key="1">
    <source>
        <dbReference type="ARBA" id="ARBA00008165"/>
    </source>
</evidence>
<dbReference type="GO" id="GO:0046872">
    <property type="term" value="F:metal ion binding"/>
    <property type="evidence" value="ECO:0007669"/>
    <property type="project" value="UniProtKB-KW"/>
</dbReference>
<dbReference type="SMART" id="SM00116">
    <property type="entry name" value="CBS"/>
    <property type="match status" value="2"/>
</dbReference>
<comment type="caution">
    <text evidence="10">The sequence shown here is derived from an EMBL/GenBank/DDBJ whole genome shotgun (WGS) entry which is preliminary data.</text>
</comment>
<keyword evidence="5" id="KW-0862">Zinc</keyword>
<evidence type="ECO:0000259" key="8">
    <source>
        <dbReference type="PROSITE" id="PS51371"/>
    </source>
</evidence>
<sequence>MQSQETSDFSGSAIDVARTVLQIEIDGIDSVQKKLDERFEKCVDILYALRGRIIITGVGKSGLVGRKIAATFTSTGSPAIFVHPVEGLHGDVGIVGRDDVLLAISNSGETPEITSLVATIRKRGPRVISLTGAVYSSLASLSDVVIDCRVPREACPLNLAPTASTTAVLAVGDALAVALMVRRGFRKEDFLRHHPAGSLGERLSSLVRDMMLDRFAVPRVAPESSLHEVLESINEKNLGFTLVTAGDELLGIITDGDLRRALKSHMEIYACTARDLMTSNPLTIGEDATAAEALEIMEQKLITSLVVTNEQGKLAGIVHLHDLLGRGTIRFHG</sequence>
<feature type="site" description="Catalytically relevant" evidence="6">
    <location>
        <position position="153"/>
    </location>
</feature>
<dbReference type="PROSITE" id="PS51371">
    <property type="entry name" value="CBS"/>
    <property type="match status" value="2"/>
</dbReference>
<feature type="binding site" evidence="5">
    <location>
        <position position="83"/>
    </location>
    <ligand>
        <name>Zn(2+)</name>
        <dbReference type="ChEBI" id="CHEBI:29105"/>
    </ligand>
</feature>
<dbReference type="PIRSF" id="PIRSF004692">
    <property type="entry name" value="KdsD_KpsF"/>
    <property type="match status" value="1"/>
</dbReference>
<comment type="similarity">
    <text evidence="1 4">Belongs to the SIS family. GutQ/KpsF subfamily.</text>
</comment>
<dbReference type="InterPro" id="IPR004800">
    <property type="entry name" value="KdsD/KpsF-type"/>
</dbReference>
<protein>
    <submittedName>
        <fullName evidence="10">KpsF/GutQ family sugar-phosphate isomerase</fullName>
    </submittedName>
</protein>
<keyword evidence="2" id="KW-0677">Repeat</keyword>
<dbReference type="GO" id="GO:0005975">
    <property type="term" value="P:carbohydrate metabolic process"/>
    <property type="evidence" value="ECO:0007669"/>
    <property type="project" value="InterPro"/>
</dbReference>
<gene>
    <name evidence="10" type="ORF">ENV54_12115</name>
</gene>
<organism evidence="10">
    <name type="scientific">Desulfomonile tiedjei</name>
    <dbReference type="NCBI Taxonomy" id="2358"/>
    <lineage>
        <taxon>Bacteria</taxon>
        <taxon>Pseudomonadati</taxon>
        <taxon>Thermodesulfobacteriota</taxon>
        <taxon>Desulfomonilia</taxon>
        <taxon>Desulfomonilales</taxon>
        <taxon>Desulfomonilaceae</taxon>
        <taxon>Desulfomonile</taxon>
    </lineage>
</organism>
<evidence type="ECO:0000256" key="2">
    <source>
        <dbReference type="ARBA" id="ARBA00022737"/>
    </source>
</evidence>
<evidence type="ECO:0000256" key="4">
    <source>
        <dbReference type="PIRNR" id="PIRNR004692"/>
    </source>
</evidence>
<dbReference type="Gene3D" id="3.10.580.10">
    <property type="entry name" value="CBS-domain"/>
    <property type="match status" value="1"/>
</dbReference>
<evidence type="ECO:0000256" key="3">
    <source>
        <dbReference type="ARBA" id="ARBA00023122"/>
    </source>
</evidence>
<dbReference type="CDD" id="cd04604">
    <property type="entry name" value="CBS_pair_SIS_assoc"/>
    <property type="match status" value="1"/>
</dbReference>
<dbReference type="FunFam" id="3.40.50.10490:FF:000011">
    <property type="entry name" value="Arabinose 5-phosphate isomerase"/>
    <property type="match status" value="1"/>
</dbReference>
<dbReference type="GO" id="GO:0019146">
    <property type="term" value="F:arabinose-5-phosphate isomerase activity"/>
    <property type="evidence" value="ECO:0007669"/>
    <property type="project" value="UniProtKB-ARBA"/>
</dbReference>